<evidence type="ECO:0000256" key="8">
    <source>
        <dbReference type="ARBA" id="ARBA00022692"/>
    </source>
</evidence>
<feature type="region of interest" description="Disordered" evidence="12">
    <location>
        <begin position="113"/>
        <end position="196"/>
    </location>
</feature>
<dbReference type="Pfam" id="PF04598">
    <property type="entry name" value="Gasdermin"/>
    <property type="match status" value="2"/>
</dbReference>
<dbReference type="GO" id="GO:0042742">
    <property type="term" value="P:defense response to bacterium"/>
    <property type="evidence" value="ECO:0007669"/>
    <property type="project" value="TreeGrafter"/>
</dbReference>
<dbReference type="AlphaFoldDB" id="A0A8B8VQM5"/>
<evidence type="ECO:0000256" key="1">
    <source>
        <dbReference type="ARBA" id="ARBA00004496"/>
    </source>
</evidence>
<organism evidence="15 16">
    <name type="scientific">Balaenoptera musculus</name>
    <name type="common">Blue whale</name>
    <dbReference type="NCBI Taxonomy" id="9771"/>
    <lineage>
        <taxon>Eukaryota</taxon>
        <taxon>Metazoa</taxon>
        <taxon>Chordata</taxon>
        <taxon>Craniata</taxon>
        <taxon>Vertebrata</taxon>
        <taxon>Euteleostomi</taxon>
        <taxon>Mammalia</taxon>
        <taxon>Eutheria</taxon>
        <taxon>Laurasiatheria</taxon>
        <taxon>Artiodactyla</taxon>
        <taxon>Whippomorpha</taxon>
        <taxon>Cetacea</taxon>
        <taxon>Mysticeti</taxon>
        <taxon>Balaenopteridae</taxon>
        <taxon>Balaenoptera</taxon>
    </lineage>
</organism>
<evidence type="ECO:0000256" key="5">
    <source>
        <dbReference type="ARBA" id="ARBA00022475"/>
    </source>
</evidence>
<dbReference type="InterPro" id="IPR040460">
    <property type="entry name" value="Gasdermin_pore"/>
</dbReference>
<keyword evidence="15" id="KW-1185">Reference proteome</keyword>
<evidence type="ECO:0000256" key="4">
    <source>
        <dbReference type="ARBA" id="ARBA00022452"/>
    </source>
</evidence>
<dbReference type="PANTHER" id="PTHR16399">
    <property type="entry name" value="GASDERMIN"/>
    <property type="match status" value="1"/>
</dbReference>
<dbReference type="InterPro" id="IPR041263">
    <property type="entry name" value="Gasdermin_PUB"/>
</dbReference>
<feature type="domain" description="Gasdermin PUB" evidence="14">
    <location>
        <begin position="327"/>
        <end position="423"/>
    </location>
</feature>
<keyword evidence="9" id="KW-0472">Membrane</keyword>
<keyword evidence="10" id="KW-0564">Palmitate</keyword>
<keyword evidence="6" id="KW-0963">Cytoplasm</keyword>
<reference evidence="16" key="1">
    <citation type="submission" date="2025-08" db="UniProtKB">
        <authorList>
            <consortium name="RefSeq"/>
        </authorList>
    </citation>
    <scope>IDENTIFICATION</scope>
    <source>
        <tissue evidence="16">Epidermis and Blubber</tissue>
    </source>
</reference>
<dbReference type="GO" id="GO:0005546">
    <property type="term" value="F:phosphatidylinositol-4,5-bisphosphate binding"/>
    <property type="evidence" value="ECO:0007669"/>
    <property type="project" value="TreeGrafter"/>
</dbReference>
<comment type="subcellular location">
    <subcellularLocation>
        <location evidence="2">Cell membrane</location>
        <topology evidence="2">Multi-pass membrane protein</topology>
    </subcellularLocation>
    <subcellularLocation>
        <location evidence="1">Cytoplasm</location>
    </subcellularLocation>
</comment>
<keyword evidence="5" id="KW-1003">Cell membrane</keyword>
<sequence length="530" mass="56584">MDSLASALRLRPFCLVRKKHRRHLWPWDAPLIPTDFSLVDALEPGSPIPAWTSLPAEVSRSEPIHLREMVAGAVTGGVSVGTGLQGSVAGSGVVSHSSALAVQTLRAPPNTWETLVEKRPADRPAARRPPLRCLRQHRVQAARFERPLRGGALESSPTSSASPPAHTPRARQETEHSEALVPQGAAEPQGEGEPACGDKAVEAAEDATLQSLSRGDGAGRLSLLRPSRFKLQGQSTMAKEKTVAIPRGTVLAYSVLQLVMEEDRWAVLYLPEGKLWRDSSGVTPCHSGREGRVLSPQWEGDELEKPGPGCGEKDGTASGRAPGEEPDFRGLQRQARAQLQDLATLPPELRDPLLGALQELLQDPWALQELEDTLEQALDTGVLGQLGGPGGLLLIILRDPSGSLSPSKGRAILCILGALADLSSLCRVGYTQVYSQMALDSSLAPGRLLGPESTEGRGSPVRHRLLKGTLQQVASILEPDFNQMEETTFSLPPAVLSSLQSEDVALTRSLVEGWLQLLAGPGPAALRADA</sequence>
<protein>
    <submittedName>
        <fullName evidence="16">Gasdermin-D-like</fullName>
    </submittedName>
</protein>
<dbReference type="GeneID" id="118883795"/>
<evidence type="ECO:0000256" key="10">
    <source>
        <dbReference type="ARBA" id="ARBA00023139"/>
    </source>
</evidence>
<dbReference type="GO" id="GO:0001786">
    <property type="term" value="F:phosphatidylserine binding"/>
    <property type="evidence" value="ECO:0007669"/>
    <property type="project" value="TreeGrafter"/>
</dbReference>
<dbReference type="Pfam" id="PF17708">
    <property type="entry name" value="Gasdermin_C"/>
    <property type="match status" value="1"/>
</dbReference>
<evidence type="ECO:0000313" key="16">
    <source>
        <dbReference type="RefSeq" id="XP_036686837.1"/>
    </source>
</evidence>
<dbReference type="GO" id="GO:0005886">
    <property type="term" value="C:plasma membrane"/>
    <property type="evidence" value="ECO:0007669"/>
    <property type="project" value="UniProtKB-SubCell"/>
</dbReference>
<feature type="domain" description="Gasdermin pore forming" evidence="13">
    <location>
        <begin position="2"/>
        <end position="120"/>
    </location>
</feature>
<feature type="region of interest" description="Disordered" evidence="12">
    <location>
        <begin position="299"/>
        <end position="327"/>
    </location>
</feature>
<evidence type="ECO:0000259" key="14">
    <source>
        <dbReference type="Pfam" id="PF17708"/>
    </source>
</evidence>
<evidence type="ECO:0000256" key="12">
    <source>
        <dbReference type="SAM" id="MobiDB-lite"/>
    </source>
</evidence>
<evidence type="ECO:0000313" key="15">
    <source>
        <dbReference type="Proteomes" id="UP000694857"/>
    </source>
</evidence>
<accession>A0A8B8VQM5</accession>
<gene>
    <name evidence="16" type="primary">LOC118883795</name>
</gene>
<proteinExistence type="inferred from homology"/>
<evidence type="ECO:0000256" key="11">
    <source>
        <dbReference type="ARBA" id="ARBA00023288"/>
    </source>
</evidence>
<keyword evidence="11" id="KW-0449">Lipoprotein</keyword>
<evidence type="ECO:0000256" key="9">
    <source>
        <dbReference type="ARBA" id="ARBA00023136"/>
    </source>
</evidence>
<feature type="compositionally biased region" description="Low complexity" evidence="12">
    <location>
        <begin position="155"/>
        <end position="164"/>
    </location>
</feature>
<evidence type="ECO:0000256" key="6">
    <source>
        <dbReference type="ARBA" id="ARBA00022490"/>
    </source>
</evidence>
<keyword evidence="7" id="KW-1210">Necrosis</keyword>
<dbReference type="GO" id="GO:0070273">
    <property type="term" value="F:phosphatidylinositol-4-phosphate binding"/>
    <property type="evidence" value="ECO:0007669"/>
    <property type="project" value="TreeGrafter"/>
</dbReference>
<feature type="compositionally biased region" description="Basic and acidic residues" evidence="12">
    <location>
        <begin position="115"/>
        <end position="125"/>
    </location>
</feature>
<name>A0A8B8VQM5_BALMU</name>
<dbReference type="Proteomes" id="UP000694857">
    <property type="component" value="Chromosome 17"/>
</dbReference>
<dbReference type="RefSeq" id="XP_036686837.1">
    <property type="nucleotide sequence ID" value="XM_036830942.1"/>
</dbReference>
<dbReference type="GO" id="GO:0005737">
    <property type="term" value="C:cytoplasm"/>
    <property type="evidence" value="ECO:0007669"/>
    <property type="project" value="UniProtKB-SubCell"/>
</dbReference>
<keyword evidence="8" id="KW-0812">Transmembrane</keyword>
<keyword evidence="4" id="KW-1134">Transmembrane beta strand</keyword>
<dbReference type="GO" id="GO:0070269">
    <property type="term" value="P:pyroptotic inflammatory response"/>
    <property type="evidence" value="ECO:0007669"/>
    <property type="project" value="TreeGrafter"/>
</dbReference>
<dbReference type="InterPro" id="IPR007677">
    <property type="entry name" value="Gasdermin"/>
</dbReference>
<feature type="domain" description="Gasdermin pore forming" evidence="13">
    <location>
        <begin position="200"/>
        <end position="274"/>
    </location>
</feature>
<comment type="similarity">
    <text evidence="3">Belongs to the gasdermin family.</text>
</comment>
<evidence type="ECO:0000256" key="2">
    <source>
        <dbReference type="ARBA" id="ARBA00004651"/>
    </source>
</evidence>
<dbReference type="GO" id="GO:0012501">
    <property type="term" value="P:programmed cell death"/>
    <property type="evidence" value="ECO:0007669"/>
    <property type="project" value="UniProtKB-KW"/>
</dbReference>
<evidence type="ECO:0000259" key="13">
    <source>
        <dbReference type="Pfam" id="PF04598"/>
    </source>
</evidence>
<dbReference type="OrthoDB" id="9717649at2759"/>
<dbReference type="KEGG" id="bmus:118883795"/>
<evidence type="ECO:0000256" key="7">
    <source>
        <dbReference type="ARBA" id="ARBA00022590"/>
    </source>
</evidence>
<evidence type="ECO:0000256" key="3">
    <source>
        <dbReference type="ARBA" id="ARBA00009279"/>
    </source>
</evidence>
<dbReference type="PANTHER" id="PTHR16399:SF31">
    <property type="entry name" value="GASDERMIN DOMAIN CONTAINING PROTEIN RGD1359449"/>
    <property type="match status" value="1"/>
</dbReference>